<dbReference type="AlphaFoldDB" id="A0AAD6SNQ9"/>
<reference evidence="1" key="1">
    <citation type="submission" date="2023-03" db="EMBL/GenBank/DDBJ databases">
        <title>Massive genome expansion in bonnet fungi (Mycena s.s.) driven by repeated elements and novel gene families across ecological guilds.</title>
        <authorList>
            <consortium name="Lawrence Berkeley National Laboratory"/>
            <person name="Harder C.B."/>
            <person name="Miyauchi S."/>
            <person name="Viragh M."/>
            <person name="Kuo A."/>
            <person name="Thoen E."/>
            <person name="Andreopoulos B."/>
            <person name="Lu D."/>
            <person name="Skrede I."/>
            <person name="Drula E."/>
            <person name="Henrissat B."/>
            <person name="Morin E."/>
            <person name="Kohler A."/>
            <person name="Barry K."/>
            <person name="LaButti K."/>
            <person name="Morin E."/>
            <person name="Salamov A."/>
            <person name="Lipzen A."/>
            <person name="Mereny Z."/>
            <person name="Hegedus B."/>
            <person name="Baldrian P."/>
            <person name="Stursova M."/>
            <person name="Weitz H."/>
            <person name="Taylor A."/>
            <person name="Grigoriev I.V."/>
            <person name="Nagy L.G."/>
            <person name="Martin F."/>
            <person name="Kauserud H."/>
        </authorList>
    </citation>
    <scope>NUCLEOTIDE SEQUENCE</scope>
    <source>
        <strain evidence="1">CBHHK200</strain>
    </source>
</reference>
<proteinExistence type="predicted"/>
<accession>A0AAD6SNQ9</accession>
<protein>
    <recommendedName>
        <fullName evidence="3">F-box domain-containing protein</fullName>
    </recommendedName>
</protein>
<gene>
    <name evidence="1" type="ORF">C8F04DRAFT_1185961</name>
</gene>
<sequence>MALVWETTSDRSPTRDPGVIFPAEIWRDILRMSINPYRGYWRHVIRAREIASMVSTSWRATVKGSPELWCKLYLTDAFSTRYMRWCLENTGKTTDIFLDIDPRGDFLHNHFDLVQDMAGRVCEVMPEVYRTLTKLSLARFTGTLALEWVLLHFVLSECEELRDLEISRCSCTGWEAGTRAVVPSVECLTWRIEDQQDAEFMGRVDLPALRAFSLQLEHGVTLSMVAAIVPKMLGDAESITLAVAGFQVDDLVSAVPLFANVAFLNVRQCGQFAIESLLQVVAVGGRNLAGVTLLKVKGALTSAEAESLLRGPFSGNLRIVSREPLEIGVPVTFREWSLDRGEVKQRVVEDSLDG</sequence>
<evidence type="ECO:0000313" key="1">
    <source>
        <dbReference type="EMBL" id="KAJ7031321.1"/>
    </source>
</evidence>
<dbReference type="Proteomes" id="UP001218188">
    <property type="component" value="Unassembled WGS sequence"/>
</dbReference>
<comment type="caution">
    <text evidence="1">The sequence shown here is derived from an EMBL/GenBank/DDBJ whole genome shotgun (WGS) entry which is preliminary data.</text>
</comment>
<name>A0AAD6SNQ9_9AGAR</name>
<dbReference type="EMBL" id="JARJCM010000082">
    <property type="protein sequence ID" value="KAJ7031321.1"/>
    <property type="molecule type" value="Genomic_DNA"/>
</dbReference>
<evidence type="ECO:0000313" key="2">
    <source>
        <dbReference type="Proteomes" id="UP001218188"/>
    </source>
</evidence>
<keyword evidence="2" id="KW-1185">Reference proteome</keyword>
<evidence type="ECO:0008006" key="3">
    <source>
        <dbReference type="Google" id="ProtNLM"/>
    </source>
</evidence>
<organism evidence="1 2">
    <name type="scientific">Mycena alexandri</name>
    <dbReference type="NCBI Taxonomy" id="1745969"/>
    <lineage>
        <taxon>Eukaryota</taxon>
        <taxon>Fungi</taxon>
        <taxon>Dikarya</taxon>
        <taxon>Basidiomycota</taxon>
        <taxon>Agaricomycotina</taxon>
        <taxon>Agaricomycetes</taxon>
        <taxon>Agaricomycetidae</taxon>
        <taxon>Agaricales</taxon>
        <taxon>Marasmiineae</taxon>
        <taxon>Mycenaceae</taxon>
        <taxon>Mycena</taxon>
    </lineage>
</organism>